<accession>A0A1H9BWZ6</accession>
<dbReference type="GO" id="GO:0010420">
    <property type="term" value="F:polyprenyldihydroxybenzoate methyltransferase activity"/>
    <property type="evidence" value="ECO:0007669"/>
    <property type="project" value="InterPro"/>
</dbReference>
<evidence type="ECO:0000313" key="7">
    <source>
        <dbReference type="Proteomes" id="UP000199496"/>
    </source>
</evidence>
<dbReference type="OrthoDB" id="9801538at2"/>
<dbReference type="NCBIfam" id="TIGR01983">
    <property type="entry name" value="UbiG"/>
    <property type="match status" value="1"/>
</dbReference>
<dbReference type="Gene3D" id="3.40.50.150">
    <property type="entry name" value="Vaccinia Virus protein VP39"/>
    <property type="match status" value="1"/>
</dbReference>
<keyword evidence="3 5" id="KW-0831">Ubiquinone biosynthesis</keyword>
<gene>
    <name evidence="5" type="primary">ubiG</name>
    <name evidence="6" type="ORF">SAMN05421693_11134</name>
</gene>
<dbReference type="SUPFAM" id="SSF53335">
    <property type="entry name" value="S-adenosyl-L-methionine-dependent methyltransferases"/>
    <property type="match status" value="1"/>
</dbReference>
<dbReference type="HAMAP" id="MF_00472">
    <property type="entry name" value="UbiG"/>
    <property type="match status" value="1"/>
</dbReference>
<dbReference type="Proteomes" id="UP000199496">
    <property type="component" value="Unassembled WGS sequence"/>
</dbReference>
<evidence type="ECO:0000256" key="4">
    <source>
        <dbReference type="ARBA" id="ARBA00022691"/>
    </source>
</evidence>
<dbReference type="GO" id="GO:0061542">
    <property type="term" value="F:3-demethylubiquinol 3-O-methyltransferase activity"/>
    <property type="evidence" value="ECO:0007669"/>
    <property type="project" value="UniProtKB-UniRule"/>
</dbReference>
<feature type="binding site" evidence="5">
    <location>
        <position position="40"/>
    </location>
    <ligand>
        <name>S-adenosyl-L-methionine</name>
        <dbReference type="ChEBI" id="CHEBI:59789"/>
    </ligand>
</feature>
<organism evidence="6 7">
    <name type="scientific">Ectothiorhodospira magna</name>
    <dbReference type="NCBI Taxonomy" id="867345"/>
    <lineage>
        <taxon>Bacteria</taxon>
        <taxon>Pseudomonadati</taxon>
        <taxon>Pseudomonadota</taxon>
        <taxon>Gammaproteobacteria</taxon>
        <taxon>Chromatiales</taxon>
        <taxon>Ectothiorhodospiraceae</taxon>
        <taxon>Ectothiorhodospira</taxon>
    </lineage>
</organism>
<keyword evidence="7" id="KW-1185">Reference proteome</keyword>
<feature type="binding site" evidence="5">
    <location>
        <position position="60"/>
    </location>
    <ligand>
        <name>S-adenosyl-L-methionine</name>
        <dbReference type="ChEBI" id="CHEBI:59789"/>
    </ligand>
</feature>
<dbReference type="Pfam" id="PF13489">
    <property type="entry name" value="Methyltransf_23"/>
    <property type="match status" value="1"/>
</dbReference>
<evidence type="ECO:0000256" key="1">
    <source>
        <dbReference type="ARBA" id="ARBA00022603"/>
    </source>
</evidence>
<name>A0A1H9BWZ6_9GAMM</name>
<comment type="catalytic activity">
    <reaction evidence="5">
        <text>a 3-demethylubiquinol + S-adenosyl-L-methionine = a ubiquinol + S-adenosyl-L-homocysteine + H(+)</text>
        <dbReference type="Rhea" id="RHEA:44380"/>
        <dbReference type="Rhea" id="RHEA-COMP:9566"/>
        <dbReference type="Rhea" id="RHEA-COMP:10914"/>
        <dbReference type="ChEBI" id="CHEBI:15378"/>
        <dbReference type="ChEBI" id="CHEBI:17976"/>
        <dbReference type="ChEBI" id="CHEBI:57856"/>
        <dbReference type="ChEBI" id="CHEBI:59789"/>
        <dbReference type="ChEBI" id="CHEBI:84422"/>
        <dbReference type="EC" id="2.1.1.64"/>
    </reaction>
</comment>
<keyword evidence="6" id="KW-0830">Ubiquinone</keyword>
<dbReference type="AlphaFoldDB" id="A0A1H9BWZ6"/>
<dbReference type="EC" id="2.1.1.222" evidence="5"/>
<keyword evidence="1 5" id="KW-0489">Methyltransferase</keyword>
<dbReference type="UniPathway" id="UPA00232"/>
<dbReference type="PANTHER" id="PTHR43464:SF19">
    <property type="entry name" value="UBIQUINONE BIOSYNTHESIS O-METHYLTRANSFERASE, MITOCHONDRIAL"/>
    <property type="match status" value="1"/>
</dbReference>
<dbReference type="GO" id="GO:0102208">
    <property type="term" value="F:2-polyprenyl-6-hydroxyphenol methylase activity"/>
    <property type="evidence" value="ECO:0007669"/>
    <property type="project" value="UniProtKB-EC"/>
</dbReference>
<reference evidence="6 7" key="1">
    <citation type="submission" date="2016-10" db="EMBL/GenBank/DDBJ databases">
        <authorList>
            <person name="de Groot N.N."/>
        </authorList>
    </citation>
    <scope>NUCLEOTIDE SEQUENCE [LARGE SCALE GENOMIC DNA]</scope>
    <source>
        <strain evidence="6 7">B7-7</strain>
    </source>
</reference>
<dbReference type="GO" id="GO:0032259">
    <property type="term" value="P:methylation"/>
    <property type="evidence" value="ECO:0007669"/>
    <property type="project" value="UniProtKB-KW"/>
</dbReference>
<feature type="binding site" evidence="5">
    <location>
        <position position="81"/>
    </location>
    <ligand>
        <name>S-adenosyl-L-methionine</name>
        <dbReference type="ChEBI" id="CHEBI:59789"/>
    </ligand>
</feature>
<evidence type="ECO:0000256" key="2">
    <source>
        <dbReference type="ARBA" id="ARBA00022679"/>
    </source>
</evidence>
<comment type="pathway">
    <text evidence="5">Cofactor biosynthesis; ubiquinone biosynthesis.</text>
</comment>
<keyword evidence="4 5" id="KW-0949">S-adenosyl-L-methionine</keyword>
<dbReference type="EC" id="2.1.1.64" evidence="5"/>
<dbReference type="CDD" id="cd02440">
    <property type="entry name" value="AdoMet_MTases"/>
    <property type="match status" value="1"/>
</dbReference>
<comment type="function">
    <text evidence="5">O-methyltransferase that catalyzes the 2 O-methylation steps in the ubiquinone biosynthetic pathway.</text>
</comment>
<comment type="similarity">
    <text evidence="5">Belongs to the methyltransferase superfamily. UbiG/COQ3 family.</text>
</comment>
<protein>
    <recommendedName>
        <fullName evidence="5">Ubiquinone biosynthesis O-methyltransferase</fullName>
    </recommendedName>
    <alternativeName>
        <fullName evidence="5">2-polyprenyl-6-hydroxyphenol methylase</fullName>
        <ecNumber evidence="5">2.1.1.222</ecNumber>
    </alternativeName>
    <alternativeName>
        <fullName evidence="5">3-demethylubiquinone 3-O-methyltransferase</fullName>
        <ecNumber evidence="5">2.1.1.64</ecNumber>
    </alternativeName>
</protein>
<dbReference type="STRING" id="867345.SAMN05421693_11134"/>
<dbReference type="InterPro" id="IPR010233">
    <property type="entry name" value="UbiG_MeTrfase"/>
</dbReference>
<feature type="binding site" evidence="5">
    <location>
        <position position="125"/>
    </location>
    <ligand>
        <name>S-adenosyl-L-methionine</name>
        <dbReference type="ChEBI" id="CHEBI:59789"/>
    </ligand>
</feature>
<dbReference type="PANTHER" id="PTHR43464">
    <property type="entry name" value="METHYLTRANSFERASE"/>
    <property type="match status" value="1"/>
</dbReference>
<evidence type="ECO:0000313" key="6">
    <source>
        <dbReference type="EMBL" id="SEP93317.1"/>
    </source>
</evidence>
<comment type="catalytic activity">
    <reaction evidence="5">
        <text>a 3-(all-trans-polyprenyl)benzene-1,2-diol + S-adenosyl-L-methionine = a 2-methoxy-6-(all-trans-polyprenyl)phenol + S-adenosyl-L-homocysteine + H(+)</text>
        <dbReference type="Rhea" id="RHEA:31411"/>
        <dbReference type="Rhea" id="RHEA-COMP:9550"/>
        <dbReference type="Rhea" id="RHEA-COMP:9551"/>
        <dbReference type="ChEBI" id="CHEBI:15378"/>
        <dbReference type="ChEBI" id="CHEBI:57856"/>
        <dbReference type="ChEBI" id="CHEBI:59789"/>
        <dbReference type="ChEBI" id="CHEBI:62729"/>
        <dbReference type="ChEBI" id="CHEBI:62731"/>
        <dbReference type="EC" id="2.1.1.222"/>
    </reaction>
</comment>
<sequence>MSETHHNVDPAEIAKFADMAHRWWDPSGECRPLHEINPLRLDYVNEGCGGLKGLKVLDVGCGGGLLAEAMAQRGAQVTGIDMSEDGLGVARMHLLESGLTVDYQKASAEMLARTVPDTFDVVTCMEMLEHVPDPGSVVHACARLVKPGGHVFFATLNRTPQAFAMAILGAEYLMRMLPKGTHDYARFVRPSELAQWMRETDLSLHELMGIHYQLLSGTYRLGPGVDINYLAHAIRKA</sequence>
<dbReference type="EMBL" id="FOFO01000011">
    <property type="protein sequence ID" value="SEP93317.1"/>
    <property type="molecule type" value="Genomic_DNA"/>
</dbReference>
<evidence type="ECO:0000256" key="5">
    <source>
        <dbReference type="HAMAP-Rule" id="MF_00472"/>
    </source>
</evidence>
<dbReference type="FunFam" id="3.40.50.150:FF:000028">
    <property type="entry name" value="Ubiquinone biosynthesis O-methyltransferase"/>
    <property type="match status" value="1"/>
</dbReference>
<dbReference type="InterPro" id="IPR029063">
    <property type="entry name" value="SAM-dependent_MTases_sf"/>
</dbReference>
<dbReference type="RefSeq" id="WP_090205940.1">
    <property type="nucleotide sequence ID" value="NZ_FOFO01000011.1"/>
</dbReference>
<proteinExistence type="inferred from homology"/>
<evidence type="ECO:0000256" key="3">
    <source>
        <dbReference type="ARBA" id="ARBA00022688"/>
    </source>
</evidence>
<keyword evidence="2 5" id="KW-0808">Transferase</keyword>